<keyword evidence="2" id="KW-1185">Reference proteome</keyword>
<reference evidence="1 2" key="1">
    <citation type="journal article" date="2016" name="Genome Announc.">
        <title>Draft Genome Sequence of Planomonospora sphaerica JCM9374, a Rare Actinomycete.</title>
        <authorList>
            <person name="Dohra H."/>
            <person name="Suzuki T."/>
            <person name="Inoue Y."/>
            <person name="Kodani S."/>
        </authorList>
    </citation>
    <scope>NUCLEOTIDE SEQUENCE [LARGE SCALE GENOMIC DNA]</scope>
    <source>
        <strain evidence="1 2">JCM 9374</strain>
    </source>
</reference>
<reference evidence="2" key="2">
    <citation type="submission" date="2016-04" db="EMBL/GenBank/DDBJ databases">
        <title>Planomonospora sphaerica JCM9374 whole genome shotgun sequence.</title>
        <authorList>
            <person name="Suzuki T."/>
            <person name="Dohra H."/>
            <person name="Kodani S."/>
        </authorList>
    </citation>
    <scope>NUCLEOTIDE SEQUENCE [LARGE SCALE GENOMIC DNA]</scope>
    <source>
        <strain evidence="2">JCM 9374</strain>
    </source>
</reference>
<proteinExistence type="predicted"/>
<gene>
    <name evidence="1" type="ORF">PS9374_02491</name>
</gene>
<organism evidence="1 2">
    <name type="scientific">Planomonospora sphaerica</name>
    <dbReference type="NCBI Taxonomy" id="161355"/>
    <lineage>
        <taxon>Bacteria</taxon>
        <taxon>Bacillati</taxon>
        <taxon>Actinomycetota</taxon>
        <taxon>Actinomycetes</taxon>
        <taxon>Streptosporangiales</taxon>
        <taxon>Streptosporangiaceae</taxon>
        <taxon>Planomonospora</taxon>
    </lineage>
</organism>
<protein>
    <submittedName>
        <fullName evidence="1">Uncharacterized protein</fullName>
    </submittedName>
</protein>
<sequence>MIRSFPTIRIFRSREENTRASGSLLARYLFDA</sequence>
<name>A0A171CKC5_9ACTN</name>
<accession>A0A171CKC5</accession>
<evidence type="ECO:0000313" key="2">
    <source>
        <dbReference type="Proteomes" id="UP000077701"/>
    </source>
</evidence>
<dbReference type="AlphaFoldDB" id="A0A171CKC5"/>
<dbReference type="Proteomes" id="UP000077701">
    <property type="component" value="Unassembled WGS sequence"/>
</dbReference>
<dbReference type="STRING" id="161355.PS9374_02491"/>
<dbReference type="EMBL" id="BDCX01000005">
    <property type="protein sequence ID" value="GAT66839.1"/>
    <property type="molecule type" value="Genomic_DNA"/>
</dbReference>
<evidence type="ECO:0000313" key="1">
    <source>
        <dbReference type="EMBL" id="GAT66839.1"/>
    </source>
</evidence>
<comment type="caution">
    <text evidence="1">The sequence shown here is derived from an EMBL/GenBank/DDBJ whole genome shotgun (WGS) entry which is preliminary data.</text>
</comment>